<name>S5TYD6_9GAMM</name>
<dbReference type="NCBIfam" id="TIGR02406">
    <property type="entry name" value="ectoine_EctA"/>
    <property type="match status" value="1"/>
</dbReference>
<dbReference type="InterPro" id="IPR012772">
    <property type="entry name" value="Ectoine_EctA"/>
</dbReference>
<dbReference type="PIRSF" id="PIRSF037663">
    <property type="entry name" value="Acetyltransf_GNAT_prd"/>
    <property type="match status" value="1"/>
</dbReference>
<keyword evidence="6 8" id="KW-0012">Acyltransferase</keyword>
<dbReference type="CDD" id="cd04301">
    <property type="entry name" value="NAT_SF"/>
    <property type="match status" value="1"/>
</dbReference>
<dbReference type="UniPathway" id="UPA00067">
    <property type="reaction ID" value="UER00122"/>
</dbReference>
<dbReference type="RefSeq" id="WP_020932747.1">
    <property type="nucleotide sequence ID" value="NC_021917.1"/>
</dbReference>
<comment type="similarity">
    <text evidence="2 8">Belongs to the acetyltransferase family. EctA subfamily.</text>
</comment>
<evidence type="ECO:0000256" key="4">
    <source>
        <dbReference type="ARBA" id="ARBA00017935"/>
    </source>
</evidence>
<comment type="pathway">
    <text evidence="1 8">Amine and polyamine biosynthesis; ectoine biosynthesis; L-ectoine from L-aspartate 4-semialdehyde: step 2/3.</text>
</comment>
<dbReference type="InterPro" id="IPR000182">
    <property type="entry name" value="GNAT_dom"/>
</dbReference>
<evidence type="ECO:0000256" key="7">
    <source>
        <dbReference type="ARBA" id="ARBA00048924"/>
    </source>
</evidence>
<feature type="domain" description="N-acetyltransferase" evidence="9">
    <location>
        <begin position="7"/>
        <end position="147"/>
    </location>
</feature>
<dbReference type="SUPFAM" id="SSF55729">
    <property type="entry name" value="Acyl-CoA N-acyltransferases (Nat)"/>
    <property type="match status" value="1"/>
</dbReference>
<dbReference type="HOGENOM" id="CLU_111896_0_0_6"/>
<evidence type="ECO:0000256" key="3">
    <source>
        <dbReference type="ARBA" id="ARBA00012355"/>
    </source>
</evidence>
<dbReference type="GO" id="GO:0019491">
    <property type="term" value="P:ectoine biosynthetic process"/>
    <property type="evidence" value="ECO:0007669"/>
    <property type="project" value="UniProtKB-UniPathway"/>
</dbReference>
<evidence type="ECO:0000313" key="11">
    <source>
        <dbReference type="Proteomes" id="UP000015380"/>
    </source>
</evidence>
<dbReference type="AlphaFoldDB" id="S5TYD6"/>
<evidence type="ECO:0000256" key="5">
    <source>
        <dbReference type="ARBA" id="ARBA00022679"/>
    </source>
</evidence>
<evidence type="ECO:0000256" key="6">
    <source>
        <dbReference type="ARBA" id="ARBA00023315"/>
    </source>
</evidence>
<evidence type="ECO:0000259" key="9">
    <source>
        <dbReference type="PROSITE" id="PS51186"/>
    </source>
</evidence>
<comment type="function">
    <text evidence="8">Catalyzes the acetylation of L-2,4-diaminobutyrate (DABA) to gamma-N-acetyl-alpha,gamma-diaminobutyric acid (ADABA) with acetyl coenzyme A.</text>
</comment>
<dbReference type="Gene3D" id="3.40.630.30">
    <property type="match status" value="1"/>
</dbReference>
<sequence>MSYSKPIYLREPTLEDGMAVYRLIENCPPLDTNSSYCNLLQCEHFASTSVAAEMNDEIVGFISGYLLPKSPNTLFIWQVAVNEQARGRGLASQMLLHILNRPFCQDVHYIETTITEDNKPSWHLFKALSKSLETQLQHAPWMDKQTHFDGQHDSENLVRIGPFNLNQTNKLL</sequence>
<accession>S5TYD6</accession>
<reference evidence="10 11" key="1">
    <citation type="submission" date="2013-05" db="EMBL/GenBank/DDBJ databases">
        <title>Between feast and famine: a lifestyle of most important marine PAH-degrading bacterium Cycloclasticus sp. 7ME.</title>
        <authorList>
            <person name="Yakimov M.M."/>
            <person name="Messina E."/>
            <person name="Genovese M."/>
            <person name="Denaro R."/>
            <person name="Crisafi F."/>
            <person name="Russo D."/>
            <person name="Cappello S."/>
            <person name="Santisi S."/>
            <person name="Smedile F."/>
            <person name="Golyshina O.V."/>
            <person name="Tran H."/>
            <person name="Pieper D.H."/>
            <person name="Golyshin P.N."/>
            <person name="Giuliano L."/>
        </authorList>
    </citation>
    <scope>NUCLEOTIDE SEQUENCE [LARGE SCALE GENOMIC DNA]</scope>
    <source>
        <strain evidence="10 11">78-ME</strain>
    </source>
</reference>
<keyword evidence="5 8" id="KW-0808">Transferase</keyword>
<evidence type="ECO:0000256" key="1">
    <source>
        <dbReference type="ARBA" id="ARBA00004978"/>
    </source>
</evidence>
<dbReference type="Pfam" id="PF00583">
    <property type="entry name" value="Acetyltransf_1"/>
    <property type="match status" value="1"/>
</dbReference>
<dbReference type="EMBL" id="CP005996">
    <property type="protein sequence ID" value="AGS40028.1"/>
    <property type="molecule type" value="Genomic_DNA"/>
</dbReference>
<evidence type="ECO:0000313" key="10">
    <source>
        <dbReference type="EMBL" id="AGS40028.1"/>
    </source>
</evidence>
<proteinExistence type="inferred from homology"/>
<dbReference type="GO" id="GO:0033816">
    <property type="term" value="F:diaminobutyrate acetyltransferase activity"/>
    <property type="evidence" value="ECO:0007669"/>
    <property type="project" value="UniProtKB-EC"/>
</dbReference>
<dbReference type="InterPro" id="IPR016181">
    <property type="entry name" value="Acyl_CoA_acyltransferase"/>
</dbReference>
<dbReference type="eggNOG" id="COG0456">
    <property type="taxonomic scope" value="Bacteria"/>
</dbReference>
<gene>
    <name evidence="8" type="primary">ectA</name>
    <name evidence="10" type="ORF">CYCME_1709</name>
</gene>
<dbReference type="InterPro" id="IPR017255">
    <property type="entry name" value="AcTrfase_GNAT_prd"/>
</dbReference>
<dbReference type="PATRIC" id="fig|1198232.3.peg.1686"/>
<organism evidence="10 11">
    <name type="scientific">Cycloclasticus zancles 78-ME</name>
    <dbReference type="NCBI Taxonomy" id="1198232"/>
    <lineage>
        <taxon>Bacteria</taxon>
        <taxon>Pseudomonadati</taxon>
        <taxon>Pseudomonadota</taxon>
        <taxon>Gammaproteobacteria</taxon>
        <taxon>Thiotrichales</taxon>
        <taxon>Piscirickettsiaceae</taxon>
        <taxon>Cycloclasticus</taxon>
    </lineage>
</organism>
<keyword evidence="11" id="KW-1185">Reference proteome</keyword>
<dbReference type="KEGG" id="cza:CYCME_1709"/>
<dbReference type="EC" id="2.3.1.178" evidence="3 8"/>
<evidence type="ECO:0000256" key="2">
    <source>
        <dbReference type="ARBA" id="ARBA00010712"/>
    </source>
</evidence>
<evidence type="ECO:0000256" key="8">
    <source>
        <dbReference type="RuleBase" id="RU365045"/>
    </source>
</evidence>
<comment type="catalytic activity">
    <reaction evidence="7 8">
        <text>L-2,4-diaminobutanoate + acetyl-CoA = (2S)-4-acetamido-2-aminobutanoate + CoA + H(+)</text>
        <dbReference type="Rhea" id="RHEA:16901"/>
        <dbReference type="ChEBI" id="CHEBI:15378"/>
        <dbReference type="ChEBI" id="CHEBI:57287"/>
        <dbReference type="ChEBI" id="CHEBI:57288"/>
        <dbReference type="ChEBI" id="CHEBI:58761"/>
        <dbReference type="ChEBI" id="CHEBI:58929"/>
        <dbReference type="EC" id="2.3.1.178"/>
    </reaction>
</comment>
<dbReference type="PROSITE" id="PS51186">
    <property type="entry name" value="GNAT"/>
    <property type="match status" value="1"/>
</dbReference>
<reference evidence="11" key="2">
    <citation type="journal article" date="2016" name="Environ. Microbiol. Rep.">
        <title>Analysis of defence systems and a conjugative IncP-1 plasmid in the marine polyaromatic hydrocarbons-degrading bacterium Cycloclasticus sp. 78-ME.</title>
        <authorList>
            <person name="Yakimov M.M."/>
            <person name="Crisafi F."/>
            <person name="Messina E."/>
            <person name="Smedile F."/>
            <person name="Lopatina A."/>
            <person name="Denaro R."/>
            <person name="Pieper D.H."/>
            <person name="Golyshin P.N."/>
            <person name="Giuliano L."/>
        </authorList>
    </citation>
    <scope>NUCLEOTIDE SEQUENCE [LARGE SCALE GENOMIC DNA]</scope>
    <source>
        <strain evidence="11">78-ME</strain>
    </source>
</reference>
<protein>
    <recommendedName>
        <fullName evidence="4 8">L-2,4-diaminobutyric acid acetyltransferase</fullName>
        <shortName evidence="8">DABA acetyltransferase</shortName>
        <ecNumber evidence="3 8">2.3.1.178</ecNumber>
    </recommendedName>
</protein>
<dbReference type="Proteomes" id="UP000015380">
    <property type="component" value="Chromosome"/>
</dbReference>